<evidence type="ECO:0000313" key="2">
    <source>
        <dbReference type="Proteomes" id="UP000240325"/>
    </source>
</evidence>
<dbReference type="Proteomes" id="UP000240325">
    <property type="component" value="Segment"/>
</dbReference>
<sequence>MEVSTFSNIIDEMVKENKIFRYAAELDNINNEERKNALRDILKTYKTKNLEISEKAKEQMIDVCNKINETKYKKSWNKILPEHREELLVSYFTNLIENEKERKENIDKYTELLKNGKIKNDMVEYDSKNAKIIAIKYTEQQKKKKIKKEDSESDKE</sequence>
<keyword evidence="2" id="KW-1185">Reference proteome</keyword>
<dbReference type="EMBL" id="MF782455">
    <property type="protein sequence ID" value="ATZ80729.1"/>
    <property type="molecule type" value="Genomic_DNA"/>
</dbReference>
<evidence type="ECO:0000313" key="1">
    <source>
        <dbReference type="EMBL" id="ATZ80729.1"/>
    </source>
</evidence>
<accession>A0A2H4UV43</accession>
<proteinExistence type="predicted"/>
<reference evidence="1" key="1">
    <citation type="journal article" date="2017" name="Elife">
        <title>The kinetoplastid-infecting Bodo saltans virus (BsV), a window into the most abundant giant viruses in the sea.</title>
        <authorList>
            <person name="Deeg C.M."/>
            <person name="Chow C.-E.T."/>
            <person name="Suttle C.A."/>
        </authorList>
    </citation>
    <scope>NUCLEOTIDE SEQUENCE</scope>
    <source>
        <strain evidence="1">NG1</strain>
    </source>
</reference>
<organism evidence="1">
    <name type="scientific">Bodo saltans virus</name>
    <dbReference type="NCBI Taxonomy" id="2024608"/>
    <lineage>
        <taxon>Viruses</taxon>
        <taxon>Varidnaviria</taxon>
        <taxon>Bamfordvirae</taxon>
        <taxon>Nucleocytoviricota</taxon>
        <taxon>Megaviricetes</taxon>
        <taxon>Imitervirales</taxon>
        <taxon>Mimiviridae</taxon>
        <taxon>Klosneuvirinae</taxon>
        <taxon>Theiavirus</taxon>
        <taxon>Theiavirus salishense</taxon>
    </lineage>
</organism>
<gene>
    <name evidence="1" type="ORF">BMW23_0683</name>
</gene>
<protein>
    <submittedName>
        <fullName evidence="1">Uncharacterized protein</fullName>
    </submittedName>
</protein>
<name>A0A2H4UV43_9VIRU</name>